<name>A0A099P4K5_PICKU</name>
<sequence length="692" mass="76318">MSNYDLEKQVSQDEHLETANNNSPPVGLYDSQSFNSNHVVHKVTTSDDGNYIYLGKKKFAKDDLLQAFGGTLNPGLAVAPSHKFANPAPVGLCGFALSTFVLSMINAGAMGVSNDSVVVGLAMFYGGFVQFCAGMWEMVMENTFGAVALASYGGFWMSFAAISIPWFNIASSYDDPIEFQNAVGFYLLGWSMFTFMLTLCTLKSTLAFFSLFFLLAVTFLLLAIADLGKSPNCKTAGGVVGVIVAFIAWYNAYAGLSNKQNSYVTVSAENVANNLHISISKSNLRDFTDSNIQEIGVNVEASLHRHDEFTFLLLAIADLGKSPNCKTAGGVVGVIVAFIAWYNAYAGLSNKQNSYVTVSAVKKTLLTTSIYPSANQTLETLLILISKRLESMSKLPYIGMMNVNMAKIWTSYISSCQDLLNYTNAGDYQDLMHFQIGNDLQNKQFVSILEKLLIDHADNIPFLRDGLTESEIFKNDESKEREFLNLHLKERILMRLIASDHIEKSNGNLTGVADRNLDVLDVLHKSIDFVDSMTLMKYYEKVKIDIETRIVDNNGDDKLVFPYISTHIEYVLNEILKNSARATIENNSSEPIKILVILNKLEKTLQFRVSDSGGGVPPHILPHLWDYAFTTVNETSKSDTLGLDTGVHDNIVAGMGYGLPLSLIYTKIFGGDLNLRSVWGKGTDAYILFKGI</sequence>
<evidence type="ECO:0000256" key="5">
    <source>
        <dbReference type="ARBA" id="ARBA00022692"/>
    </source>
</evidence>
<comment type="caution">
    <text evidence="12">The sequence shown here is derived from an EMBL/GenBank/DDBJ whole genome shotgun (WGS) entry which is preliminary data.</text>
</comment>
<evidence type="ECO:0000256" key="6">
    <source>
        <dbReference type="ARBA" id="ARBA00022989"/>
    </source>
</evidence>
<evidence type="ECO:0000313" key="12">
    <source>
        <dbReference type="EMBL" id="KGK39234.1"/>
    </source>
</evidence>
<dbReference type="VEuPathDB" id="FungiDB:C5L36_0A03230"/>
<keyword evidence="8 10" id="KW-0472">Membrane</keyword>
<dbReference type="Pfam" id="PF01184">
    <property type="entry name" value="Gpr1_Fun34_YaaH"/>
    <property type="match status" value="2"/>
</dbReference>
<feature type="region of interest" description="Disordered" evidence="9">
    <location>
        <begin position="1"/>
        <end position="24"/>
    </location>
</feature>
<keyword evidence="6 10" id="KW-1133">Transmembrane helix</keyword>
<evidence type="ECO:0000256" key="8">
    <source>
        <dbReference type="ARBA" id="ARBA00023136"/>
    </source>
</evidence>
<evidence type="ECO:0000256" key="10">
    <source>
        <dbReference type="SAM" id="Phobius"/>
    </source>
</evidence>
<evidence type="ECO:0000256" key="2">
    <source>
        <dbReference type="ARBA" id="ARBA00004173"/>
    </source>
</evidence>
<evidence type="ECO:0000256" key="1">
    <source>
        <dbReference type="ARBA" id="ARBA00004141"/>
    </source>
</evidence>
<dbReference type="VEuPathDB" id="FungiDB:C5L36_0A03220"/>
<dbReference type="InterPro" id="IPR000791">
    <property type="entry name" value="Gpr1/Fun34/SatP-like"/>
</dbReference>
<gene>
    <name evidence="12" type="ORF">JL09_g1692</name>
</gene>
<dbReference type="InterPro" id="IPR051633">
    <property type="entry name" value="AceTr"/>
</dbReference>
<protein>
    <recommendedName>
        <fullName evidence="11">Histidine kinase domain-containing protein</fullName>
    </recommendedName>
</protein>
<dbReference type="AlphaFoldDB" id="A0A099P4K5"/>
<feature type="transmembrane region" description="Helical" evidence="10">
    <location>
        <begin position="179"/>
        <end position="199"/>
    </location>
</feature>
<proteinExistence type="inferred from homology"/>
<feature type="transmembrane region" description="Helical" evidence="10">
    <location>
        <begin position="117"/>
        <end position="136"/>
    </location>
</feature>
<dbReference type="NCBIfam" id="NF038013">
    <property type="entry name" value="AceTr_1"/>
    <property type="match status" value="1"/>
</dbReference>
<keyword evidence="7" id="KW-0496">Mitochondrion</keyword>
<feature type="transmembrane region" description="Helical" evidence="10">
    <location>
        <begin position="236"/>
        <end position="253"/>
    </location>
</feature>
<organism evidence="12 13">
    <name type="scientific">Pichia kudriavzevii</name>
    <name type="common">Yeast</name>
    <name type="synonym">Issatchenkia orientalis</name>
    <dbReference type="NCBI Taxonomy" id="4909"/>
    <lineage>
        <taxon>Eukaryota</taxon>
        <taxon>Fungi</taxon>
        <taxon>Dikarya</taxon>
        <taxon>Ascomycota</taxon>
        <taxon>Saccharomycotina</taxon>
        <taxon>Pichiomycetes</taxon>
        <taxon>Pichiales</taxon>
        <taxon>Pichiaceae</taxon>
        <taxon>Pichia</taxon>
    </lineage>
</organism>
<dbReference type="InterPro" id="IPR005467">
    <property type="entry name" value="His_kinase_dom"/>
</dbReference>
<dbReference type="InterPro" id="IPR018955">
    <property type="entry name" value="BCDHK/PDK_N"/>
</dbReference>
<keyword evidence="5 10" id="KW-0812">Transmembrane</keyword>
<dbReference type="HOGENOM" id="CLU_397975_0_0_1"/>
<comment type="subcellular location">
    <subcellularLocation>
        <location evidence="1">Membrane</location>
        <topology evidence="1">Multi-pass membrane protein</topology>
    </subcellularLocation>
    <subcellularLocation>
        <location evidence="2">Mitochondrion</location>
    </subcellularLocation>
</comment>
<evidence type="ECO:0000256" key="9">
    <source>
        <dbReference type="SAM" id="MobiDB-lite"/>
    </source>
</evidence>
<evidence type="ECO:0000256" key="4">
    <source>
        <dbReference type="ARBA" id="ARBA00006155"/>
    </source>
</evidence>
<reference evidence="13" key="1">
    <citation type="journal article" date="2014" name="Microb. Cell Fact.">
        <title>Exploiting Issatchenkia orientalis SD108 for succinic acid production.</title>
        <authorList>
            <person name="Xiao H."/>
            <person name="Shao Z."/>
            <person name="Jiang Y."/>
            <person name="Dole S."/>
            <person name="Zhao H."/>
        </authorList>
    </citation>
    <scope>NUCLEOTIDE SEQUENCE [LARGE SCALE GENOMIC DNA]</scope>
    <source>
        <strain evidence="13">SD108</strain>
    </source>
</reference>
<dbReference type="Gene3D" id="1.20.140.20">
    <property type="entry name" value="Alpha-ketoacid/pyruvate dehydrogenase kinase, N-terminal domain"/>
    <property type="match status" value="1"/>
</dbReference>
<dbReference type="Proteomes" id="UP000029867">
    <property type="component" value="Unassembled WGS sequence"/>
</dbReference>
<feature type="compositionally biased region" description="Basic and acidic residues" evidence="9">
    <location>
        <begin position="1"/>
        <end position="17"/>
    </location>
</feature>
<evidence type="ECO:0000256" key="3">
    <source>
        <dbReference type="ARBA" id="ARBA00005587"/>
    </source>
</evidence>
<dbReference type="Gene3D" id="3.30.565.10">
    <property type="entry name" value="Histidine kinase-like ATPase, C-terminal domain"/>
    <property type="match status" value="1"/>
</dbReference>
<dbReference type="GO" id="GO:0005739">
    <property type="term" value="C:mitochondrion"/>
    <property type="evidence" value="ECO:0007669"/>
    <property type="project" value="UniProtKB-SubCell"/>
</dbReference>
<dbReference type="GO" id="GO:0015123">
    <property type="term" value="F:acetate transmembrane transporter activity"/>
    <property type="evidence" value="ECO:0007669"/>
    <property type="project" value="TreeGrafter"/>
</dbReference>
<dbReference type="SUPFAM" id="SSF55874">
    <property type="entry name" value="ATPase domain of HSP90 chaperone/DNA topoisomerase II/histidine kinase"/>
    <property type="match status" value="1"/>
</dbReference>
<dbReference type="GO" id="GO:0005886">
    <property type="term" value="C:plasma membrane"/>
    <property type="evidence" value="ECO:0007669"/>
    <property type="project" value="TreeGrafter"/>
</dbReference>
<feature type="transmembrane region" description="Helical" evidence="10">
    <location>
        <begin position="90"/>
        <end position="111"/>
    </location>
</feature>
<feature type="domain" description="Histidine kinase" evidence="11">
    <location>
        <begin position="568"/>
        <end position="692"/>
    </location>
</feature>
<evidence type="ECO:0000313" key="13">
    <source>
        <dbReference type="Proteomes" id="UP000029867"/>
    </source>
</evidence>
<feature type="transmembrane region" description="Helical" evidence="10">
    <location>
        <begin position="328"/>
        <end position="348"/>
    </location>
</feature>
<dbReference type="InterPro" id="IPR003594">
    <property type="entry name" value="HATPase_dom"/>
</dbReference>
<accession>A0A099P4K5</accession>
<dbReference type="SUPFAM" id="SSF69012">
    <property type="entry name" value="alpha-ketoacid dehydrogenase kinase, N-terminal domain"/>
    <property type="match status" value="1"/>
</dbReference>
<dbReference type="PANTHER" id="PTHR31123:SF1">
    <property type="entry name" value="ACCUMULATION OF DYADS PROTEIN 2-RELATED"/>
    <property type="match status" value="1"/>
</dbReference>
<feature type="transmembrane region" description="Helical" evidence="10">
    <location>
        <begin position="143"/>
        <end position="167"/>
    </location>
</feature>
<comment type="similarity">
    <text evidence="4">Belongs to the PDK/BCKDK protein kinase family.</text>
</comment>
<dbReference type="EMBL" id="JQFK01000011">
    <property type="protein sequence ID" value="KGK39234.1"/>
    <property type="molecule type" value="Genomic_DNA"/>
</dbReference>
<comment type="similarity">
    <text evidence="3">Belongs to the acetate uptake transporter (AceTr) (TC 2.A.96) family.</text>
</comment>
<dbReference type="SMART" id="SM00387">
    <property type="entry name" value="HATPase_c"/>
    <property type="match status" value="1"/>
</dbReference>
<dbReference type="InterPro" id="IPR036890">
    <property type="entry name" value="HATPase_C_sf"/>
</dbReference>
<dbReference type="eggNOG" id="KOG0787">
    <property type="taxonomic scope" value="Eukaryota"/>
</dbReference>
<evidence type="ECO:0000259" key="11">
    <source>
        <dbReference type="PROSITE" id="PS50109"/>
    </source>
</evidence>
<evidence type="ECO:0000256" key="7">
    <source>
        <dbReference type="ARBA" id="ARBA00023128"/>
    </source>
</evidence>
<dbReference type="Pfam" id="PF10436">
    <property type="entry name" value="BCDHK_Adom3"/>
    <property type="match status" value="1"/>
</dbReference>
<feature type="transmembrane region" description="Helical" evidence="10">
    <location>
        <begin position="206"/>
        <end position="224"/>
    </location>
</feature>
<dbReference type="Pfam" id="PF02518">
    <property type="entry name" value="HATPase_c"/>
    <property type="match status" value="1"/>
</dbReference>
<dbReference type="PANTHER" id="PTHR31123">
    <property type="entry name" value="ACCUMULATION OF DYADS PROTEIN 2-RELATED"/>
    <property type="match status" value="1"/>
</dbReference>
<dbReference type="InterPro" id="IPR036784">
    <property type="entry name" value="AK/P_DHK_N_sf"/>
</dbReference>
<dbReference type="PROSITE" id="PS50109">
    <property type="entry name" value="HIS_KIN"/>
    <property type="match status" value="1"/>
</dbReference>